<evidence type="ECO:0000259" key="2">
    <source>
        <dbReference type="Pfam" id="PF11695"/>
    </source>
</evidence>
<dbReference type="EMBL" id="SMZO01000039">
    <property type="protein sequence ID" value="TDL85784.1"/>
    <property type="molecule type" value="Genomic_DNA"/>
</dbReference>
<dbReference type="InterPro" id="IPR011008">
    <property type="entry name" value="Dimeric_a/b-barrel"/>
</dbReference>
<feature type="region of interest" description="Disordered" evidence="1">
    <location>
        <begin position="141"/>
        <end position="160"/>
    </location>
</feature>
<sequence>MQFFPPAADWELAEVNIARLLAPMTDPKTQPFVDALDRINGIAERMDGFLWRHVDTGTSTFCDDPLMIYNASVWCDLPSLERFVWGTVHARFVDRRAEWFGVLESVQFAMWWVPPRTRVTFKEAKSRLAHLGEHGPSEYAFGWPSFPSSEKPDTQTDPAP</sequence>
<dbReference type="Proteomes" id="UP000294562">
    <property type="component" value="Unassembled WGS sequence"/>
</dbReference>
<protein>
    <submittedName>
        <fullName evidence="3">DUF3291 domain-containing protein</fullName>
    </submittedName>
</protein>
<gene>
    <name evidence="3" type="ORF">E2L05_14660</name>
</gene>
<evidence type="ECO:0000313" key="3">
    <source>
        <dbReference type="EMBL" id="TDL85784.1"/>
    </source>
</evidence>
<keyword evidence="4" id="KW-1185">Reference proteome</keyword>
<proteinExistence type="predicted"/>
<dbReference type="Pfam" id="PF11695">
    <property type="entry name" value="DUF3291"/>
    <property type="match status" value="1"/>
</dbReference>
<evidence type="ECO:0000256" key="1">
    <source>
        <dbReference type="SAM" id="MobiDB-lite"/>
    </source>
</evidence>
<dbReference type="RefSeq" id="WP_133343654.1">
    <property type="nucleotide sequence ID" value="NZ_SMZO01000039.1"/>
</dbReference>
<comment type="caution">
    <text evidence="3">The sequence shown here is derived from an EMBL/GenBank/DDBJ whole genome shotgun (WGS) entry which is preliminary data.</text>
</comment>
<organism evidence="3 4">
    <name type="scientific">Meridianimarinicoccus aquatilis</name>
    <dbReference type="NCBI Taxonomy" id="2552766"/>
    <lineage>
        <taxon>Bacteria</taxon>
        <taxon>Pseudomonadati</taxon>
        <taxon>Pseudomonadota</taxon>
        <taxon>Alphaproteobacteria</taxon>
        <taxon>Rhodobacterales</taxon>
        <taxon>Paracoccaceae</taxon>
        <taxon>Meridianimarinicoccus</taxon>
    </lineage>
</organism>
<dbReference type="OrthoDB" id="2376237at2"/>
<accession>A0A4R6AQQ4</accession>
<dbReference type="AlphaFoldDB" id="A0A4R6AQQ4"/>
<evidence type="ECO:0000313" key="4">
    <source>
        <dbReference type="Proteomes" id="UP000294562"/>
    </source>
</evidence>
<feature type="domain" description="DUF3291" evidence="2">
    <location>
        <begin position="12"/>
        <end position="143"/>
    </location>
</feature>
<dbReference type="SUPFAM" id="SSF54909">
    <property type="entry name" value="Dimeric alpha+beta barrel"/>
    <property type="match status" value="1"/>
</dbReference>
<name>A0A4R6AQQ4_9RHOB</name>
<reference evidence="3 4" key="1">
    <citation type="submission" date="2019-03" db="EMBL/GenBank/DDBJ databases">
        <title>Rhodobacteraceae bacterium SM1902, a new member of the family Rhodobacteraceae isolated from Yantai.</title>
        <authorList>
            <person name="Sun Y."/>
        </authorList>
    </citation>
    <scope>NUCLEOTIDE SEQUENCE [LARGE SCALE GENOMIC DNA]</scope>
    <source>
        <strain evidence="3 4">SM1902</strain>
    </source>
</reference>
<dbReference type="InterPro" id="IPR021708">
    <property type="entry name" value="DUF3291"/>
</dbReference>